<keyword evidence="1" id="KW-1133">Transmembrane helix</keyword>
<evidence type="ECO:0000313" key="2">
    <source>
        <dbReference type="EMBL" id="KRG57636.1"/>
    </source>
</evidence>
<proteinExistence type="predicted"/>
<dbReference type="RefSeq" id="WP_055764738.1">
    <property type="nucleotide sequence ID" value="NZ_LDJG01000011.1"/>
</dbReference>
<keyword evidence="1" id="KW-0472">Membrane</keyword>
<protein>
    <recommendedName>
        <fullName evidence="4">DUF2975 domain-containing protein</fullName>
    </recommendedName>
</protein>
<comment type="caution">
    <text evidence="2">The sequence shown here is derived from an EMBL/GenBank/DDBJ whole genome shotgun (WGS) entry which is preliminary data.</text>
</comment>
<dbReference type="EMBL" id="LDJG01000011">
    <property type="protein sequence ID" value="KRG57636.1"/>
    <property type="molecule type" value="Genomic_DNA"/>
</dbReference>
<feature type="transmembrane region" description="Helical" evidence="1">
    <location>
        <begin position="145"/>
        <end position="166"/>
    </location>
</feature>
<evidence type="ECO:0008006" key="4">
    <source>
        <dbReference type="Google" id="ProtNLM"/>
    </source>
</evidence>
<evidence type="ECO:0000313" key="3">
    <source>
        <dbReference type="Proteomes" id="UP000050902"/>
    </source>
</evidence>
<feature type="transmembrane region" description="Helical" evidence="1">
    <location>
        <begin position="110"/>
        <end position="133"/>
    </location>
</feature>
<organism evidence="2 3">
    <name type="scientific">Stenotrophomonas nitritireducens</name>
    <dbReference type="NCBI Taxonomy" id="83617"/>
    <lineage>
        <taxon>Bacteria</taxon>
        <taxon>Pseudomonadati</taxon>
        <taxon>Pseudomonadota</taxon>
        <taxon>Gammaproteobacteria</taxon>
        <taxon>Lysobacterales</taxon>
        <taxon>Lysobacteraceae</taxon>
        <taxon>Stenotrophomonas</taxon>
    </lineage>
</organism>
<keyword evidence="1" id="KW-0812">Transmembrane</keyword>
<name>A0ABR5NKN5_9GAMM</name>
<sequence>MAFFPKDQVRVHGRTLVTLGTLGITCVAAMGFMLTMMSWLPDWAPQASVWTIAGIEWKQAVVMNTTGKWLLSTAGMLWTLAYLTPLIALRRLGRCLYANEALSRPVADAFRWLAHSVLGFALFNAGSIVLAAIAAEGNHVPQHDISISVAGCYLFLIACLCLYSVAHLMQLATEAADDAQSIV</sequence>
<accession>A0ABR5NKN5</accession>
<gene>
    <name evidence="2" type="ORF">ABB22_08070</name>
</gene>
<reference evidence="2 3" key="1">
    <citation type="submission" date="2015-05" db="EMBL/GenBank/DDBJ databases">
        <title>Genome sequencing and analysis of members of genus Stenotrophomonas.</title>
        <authorList>
            <person name="Patil P.P."/>
            <person name="Midha S."/>
            <person name="Patil P.B."/>
        </authorList>
    </citation>
    <scope>NUCLEOTIDE SEQUENCE [LARGE SCALE GENOMIC DNA]</scope>
    <source>
        <strain evidence="2 3">DSM 12575</strain>
    </source>
</reference>
<feature type="transmembrane region" description="Helical" evidence="1">
    <location>
        <begin position="16"/>
        <end position="40"/>
    </location>
</feature>
<feature type="transmembrane region" description="Helical" evidence="1">
    <location>
        <begin position="69"/>
        <end position="89"/>
    </location>
</feature>
<evidence type="ECO:0000256" key="1">
    <source>
        <dbReference type="SAM" id="Phobius"/>
    </source>
</evidence>
<keyword evidence="3" id="KW-1185">Reference proteome</keyword>
<dbReference type="Proteomes" id="UP000050902">
    <property type="component" value="Unassembled WGS sequence"/>
</dbReference>